<evidence type="ECO:0000256" key="1">
    <source>
        <dbReference type="SAM" id="MobiDB-lite"/>
    </source>
</evidence>
<organism evidence="2 3">
    <name type="scientific">Desmophyllum pertusum</name>
    <dbReference type="NCBI Taxonomy" id="174260"/>
    <lineage>
        <taxon>Eukaryota</taxon>
        <taxon>Metazoa</taxon>
        <taxon>Cnidaria</taxon>
        <taxon>Anthozoa</taxon>
        <taxon>Hexacorallia</taxon>
        <taxon>Scleractinia</taxon>
        <taxon>Caryophylliina</taxon>
        <taxon>Caryophylliidae</taxon>
        <taxon>Desmophyllum</taxon>
    </lineage>
</organism>
<feature type="region of interest" description="Disordered" evidence="1">
    <location>
        <begin position="76"/>
        <end position="99"/>
    </location>
</feature>
<accession>A0A9X0CXX9</accession>
<keyword evidence="3" id="KW-1185">Reference proteome</keyword>
<protein>
    <submittedName>
        <fullName evidence="2">Uncharacterized protein</fullName>
    </submittedName>
</protein>
<name>A0A9X0CXX9_9CNID</name>
<reference evidence="2" key="1">
    <citation type="submission" date="2023-01" db="EMBL/GenBank/DDBJ databases">
        <title>Genome assembly of the deep-sea coral Lophelia pertusa.</title>
        <authorList>
            <person name="Herrera S."/>
            <person name="Cordes E."/>
        </authorList>
    </citation>
    <scope>NUCLEOTIDE SEQUENCE</scope>
    <source>
        <strain evidence="2">USNM1676648</strain>
        <tissue evidence="2">Polyp</tissue>
    </source>
</reference>
<sequence length="155" mass="17143">MYSVQRGVYSDLASSRYLKSVLLASFVHGCRVVLLDVLAEIGDLPPLCFNRSHLHGHGQAIGILLCQKVEENPIIWNPPPDPGQEPSHPATDQEALQPRAAQSAIFTRRNAWTVEIPRDHIMPRSWENGYPGNPVGSVLTGGTVLHQCHRIEINP</sequence>
<dbReference type="EMBL" id="MU826356">
    <property type="protein sequence ID" value="KAJ7379646.1"/>
    <property type="molecule type" value="Genomic_DNA"/>
</dbReference>
<comment type="caution">
    <text evidence="2">The sequence shown here is derived from an EMBL/GenBank/DDBJ whole genome shotgun (WGS) entry which is preliminary data.</text>
</comment>
<gene>
    <name evidence="2" type="ORF">OS493_014042</name>
</gene>
<dbReference type="AlphaFoldDB" id="A0A9X0CXX9"/>
<evidence type="ECO:0000313" key="3">
    <source>
        <dbReference type="Proteomes" id="UP001163046"/>
    </source>
</evidence>
<proteinExistence type="predicted"/>
<evidence type="ECO:0000313" key="2">
    <source>
        <dbReference type="EMBL" id="KAJ7379646.1"/>
    </source>
</evidence>
<dbReference type="Proteomes" id="UP001163046">
    <property type="component" value="Unassembled WGS sequence"/>
</dbReference>